<evidence type="ECO:0000313" key="9">
    <source>
        <dbReference type="EMBL" id="KAG5273542.1"/>
    </source>
</evidence>
<dbReference type="GO" id="GO:0009897">
    <property type="term" value="C:external side of plasma membrane"/>
    <property type="evidence" value="ECO:0007669"/>
    <property type="project" value="TreeGrafter"/>
</dbReference>
<dbReference type="PANTHER" id="PTHR11036">
    <property type="entry name" value="SEMAPHORIN"/>
    <property type="match status" value="1"/>
</dbReference>
<dbReference type="GO" id="GO:0007229">
    <property type="term" value="P:integrin-mediated signaling pathway"/>
    <property type="evidence" value="ECO:0007669"/>
    <property type="project" value="TreeGrafter"/>
</dbReference>
<dbReference type="Pfam" id="PF01437">
    <property type="entry name" value="PSI"/>
    <property type="match status" value="1"/>
</dbReference>
<comment type="similarity">
    <text evidence="2">Belongs to the semaphorin family.</text>
</comment>
<accession>A0AAV6GHP5</accession>
<dbReference type="SUPFAM" id="SSF48726">
    <property type="entry name" value="Immunoglobulin"/>
    <property type="match status" value="1"/>
</dbReference>
<name>A0AAV6GHP5_9TELE</name>
<dbReference type="Gene3D" id="2.60.40.10">
    <property type="entry name" value="Immunoglobulins"/>
    <property type="match status" value="1"/>
</dbReference>
<dbReference type="FunFam" id="2.130.10.10:FF:001316">
    <property type="entry name" value="Semaphorin 7A"/>
    <property type="match status" value="1"/>
</dbReference>
<dbReference type="EMBL" id="JADWDJ010000011">
    <property type="protein sequence ID" value="KAG5273542.1"/>
    <property type="molecule type" value="Genomic_DNA"/>
</dbReference>
<dbReference type="PROSITE" id="PS51004">
    <property type="entry name" value="SEMA"/>
    <property type="match status" value="1"/>
</dbReference>
<dbReference type="SUPFAM" id="SSF101912">
    <property type="entry name" value="Sema domain"/>
    <property type="match status" value="1"/>
</dbReference>
<keyword evidence="10" id="KW-1185">Reference proteome</keyword>
<dbReference type="GO" id="GO:0005178">
    <property type="term" value="F:integrin binding"/>
    <property type="evidence" value="ECO:0007669"/>
    <property type="project" value="TreeGrafter"/>
</dbReference>
<evidence type="ECO:0000256" key="2">
    <source>
        <dbReference type="ARBA" id="ARBA00009492"/>
    </source>
</evidence>
<dbReference type="PROSITE" id="PS50835">
    <property type="entry name" value="IG_LIKE"/>
    <property type="match status" value="1"/>
</dbReference>
<keyword evidence="5" id="KW-0325">Glycoprotein</keyword>
<dbReference type="FunFam" id="2.60.40.10:FF:001170">
    <property type="entry name" value="Sema domain, immunoglobulin domain (Ig), short basic domain, secreted, (Semaphorin) 3F"/>
    <property type="match status" value="1"/>
</dbReference>
<evidence type="ECO:0000256" key="6">
    <source>
        <dbReference type="PROSITE-ProRule" id="PRU00352"/>
    </source>
</evidence>
<dbReference type="AlphaFoldDB" id="A0AAV6GHP5"/>
<feature type="domain" description="Ig-like" evidence="7">
    <location>
        <begin position="530"/>
        <end position="605"/>
    </location>
</feature>
<feature type="domain" description="Sema" evidence="8">
    <location>
        <begin position="29"/>
        <end position="462"/>
    </location>
</feature>
<dbReference type="SMART" id="SM00423">
    <property type="entry name" value="PSI"/>
    <property type="match status" value="1"/>
</dbReference>
<evidence type="ECO:0000256" key="3">
    <source>
        <dbReference type="ARBA" id="ARBA00023136"/>
    </source>
</evidence>
<evidence type="ECO:0000256" key="1">
    <source>
        <dbReference type="ARBA" id="ARBA00004370"/>
    </source>
</evidence>
<dbReference type="InterPro" id="IPR013783">
    <property type="entry name" value="Ig-like_fold"/>
</dbReference>
<dbReference type="GO" id="GO:0030215">
    <property type="term" value="F:semaphorin receptor binding"/>
    <property type="evidence" value="ECO:0007669"/>
    <property type="project" value="InterPro"/>
</dbReference>
<evidence type="ECO:0000313" key="10">
    <source>
        <dbReference type="Proteomes" id="UP000823561"/>
    </source>
</evidence>
<dbReference type="InterPro" id="IPR015943">
    <property type="entry name" value="WD40/YVTN_repeat-like_dom_sf"/>
</dbReference>
<sequence length="654" mass="74568">MCVRTENSRREIKIPLELQAVVYTQPYNTVYSSLSHDGVQDRFPYERNLSHTVFYYHGKSDSLFIGGTNYVLQIDLQNGHVLENYTLSSDHSCREGPCENVVTTIEDFLDGLFVCGTDGERRQCWRLFPKENNRSCEVVGSIEGIGIAPHTFSQNSLSLSVDGDLYTAAPLYKDGSSLQFRRTAGKRTNVWMYDKWVTEPTFISAFSIPRENNPDNEKIYVFVREKNSDSSPEADPWISRVARVCKADEGGSKRFFQNIWTSFLKARLVCGIPSESLYFNRLQDIHVQHEADWRRTRVYALFFSSWNSTAVCIYSMEDIDRVFENSSFKGYNDPVPNPRPGACVRNSKNLPIATITVIKEHSEMTDWIHPIHRHAPFYVSSNNYTKIAVDRVEAANNNTYNVLLLATDTGTIHKILENDLRAFIISETRLYNLTVPIQSMKLDSKRRKLMVGYPGQMSYMDLQRCQNYNKSCEDCVLARDPYCSWTSRGCTAEMPRGIQNIADGKTDVCHNKSASSSSTRTKRATLMSSPDLQRLVHSVPLDFPFYLSCPIDSHHATYTWEHEGRHSSACQQAGSNCLHLIPAMGAENYGNYTCVSRERDYTRVVKKYQLLKQERPIPPPSQPRVIFPKIRGDAAKITSHLTSVIMVVLMVELL</sequence>
<dbReference type="GO" id="GO:0050727">
    <property type="term" value="P:regulation of inflammatory response"/>
    <property type="evidence" value="ECO:0007669"/>
    <property type="project" value="TreeGrafter"/>
</dbReference>
<dbReference type="GO" id="GO:0071526">
    <property type="term" value="P:semaphorin-plexin signaling pathway"/>
    <property type="evidence" value="ECO:0007669"/>
    <property type="project" value="TreeGrafter"/>
</dbReference>
<dbReference type="InterPro" id="IPR002165">
    <property type="entry name" value="Plexin_repeat"/>
</dbReference>
<keyword evidence="3" id="KW-0472">Membrane</keyword>
<organism evidence="9 10">
    <name type="scientific">Alosa alosa</name>
    <name type="common">allis shad</name>
    <dbReference type="NCBI Taxonomy" id="278164"/>
    <lineage>
        <taxon>Eukaryota</taxon>
        <taxon>Metazoa</taxon>
        <taxon>Chordata</taxon>
        <taxon>Craniata</taxon>
        <taxon>Vertebrata</taxon>
        <taxon>Euteleostomi</taxon>
        <taxon>Actinopterygii</taxon>
        <taxon>Neopterygii</taxon>
        <taxon>Teleostei</taxon>
        <taxon>Clupei</taxon>
        <taxon>Clupeiformes</taxon>
        <taxon>Clupeoidei</taxon>
        <taxon>Clupeidae</taxon>
        <taxon>Alosa</taxon>
    </lineage>
</organism>
<dbReference type="InterPro" id="IPR016201">
    <property type="entry name" value="PSI"/>
</dbReference>
<dbReference type="Pfam" id="PF01403">
    <property type="entry name" value="Sema"/>
    <property type="match status" value="1"/>
</dbReference>
<comment type="subcellular location">
    <subcellularLocation>
        <location evidence="1">Membrane</location>
    </subcellularLocation>
</comment>
<evidence type="ECO:0000256" key="4">
    <source>
        <dbReference type="ARBA" id="ARBA00023157"/>
    </source>
</evidence>
<evidence type="ECO:0000259" key="7">
    <source>
        <dbReference type="PROSITE" id="PS50835"/>
    </source>
</evidence>
<dbReference type="SUPFAM" id="SSF103575">
    <property type="entry name" value="Plexin repeat"/>
    <property type="match status" value="1"/>
</dbReference>
<comment type="caution">
    <text evidence="6">Lacks conserved residue(s) required for the propagation of feature annotation.</text>
</comment>
<dbReference type="PANTHER" id="PTHR11036:SF80">
    <property type="entry name" value="SEMAPHORIN-7A"/>
    <property type="match status" value="1"/>
</dbReference>
<dbReference type="SMART" id="SM00630">
    <property type="entry name" value="Sema"/>
    <property type="match status" value="1"/>
</dbReference>
<dbReference type="InterPro" id="IPR036179">
    <property type="entry name" value="Ig-like_dom_sf"/>
</dbReference>
<dbReference type="InterPro" id="IPR007110">
    <property type="entry name" value="Ig-like_dom"/>
</dbReference>
<dbReference type="GO" id="GO:0030335">
    <property type="term" value="P:positive regulation of cell migration"/>
    <property type="evidence" value="ECO:0007669"/>
    <property type="project" value="TreeGrafter"/>
</dbReference>
<dbReference type="Proteomes" id="UP000823561">
    <property type="component" value="Chromosome 11"/>
</dbReference>
<dbReference type="GO" id="GO:0001755">
    <property type="term" value="P:neural crest cell migration"/>
    <property type="evidence" value="ECO:0007669"/>
    <property type="project" value="TreeGrafter"/>
</dbReference>
<dbReference type="InterPro" id="IPR036352">
    <property type="entry name" value="Semap_dom_sf"/>
</dbReference>
<dbReference type="GO" id="GO:0045499">
    <property type="term" value="F:chemorepellent activity"/>
    <property type="evidence" value="ECO:0007669"/>
    <property type="project" value="TreeGrafter"/>
</dbReference>
<dbReference type="InterPro" id="IPR001627">
    <property type="entry name" value="Semap_dom"/>
</dbReference>
<gene>
    <name evidence="9" type="ORF">AALO_G00152510</name>
</gene>
<reference evidence="9" key="1">
    <citation type="submission" date="2020-10" db="EMBL/GenBank/DDBJ databases">
        <title>Chromosome-scale genome assembly of the Allis shad, Alosa alosa.</title>
        <authorList>
            <person name="Margot Z."/>
            <person name="Christophe K."/>
            <person name="Cabau C."/>
            <person name="Louis A."/>
            <person name="Berthelot C."/>
            <person name="Parey E."/>
            <person name="Roest Crollius H."/>
            <person name="Montfort J."/>
            <person name="Robinson-Rechavi M."/>
            <person name="Bucao C."/>
            <person name="Bouchez O."/>
            <person name="Gislard M."/>
            <person name="Lluch J."/>
            <person name="Milhes M."/>
            <person name="Lampietro C."/>
            <person name="Lopez Roques C."/>
            <person name="Donnadieu C."/>
            <person name="Braasch I."/>
            <person name="Desvignes T."/>
            <person name="Postlethwait J."/>
            <person name="Bobe J."/>
            <person name="Guiguen Y."/>
        </authorList>
    </citation>
    <scope>NUCLEOTIDE SEQUENCE</scope>
    <source>
        <strain evidence="9">M-15738</strain>
        <tissue evidence="9">Blood</tissue>
    </source>
</reference>
<dbReference type="Gene3D" id="2.130.10.10">
    <property type="entry name" value="YVTN repeat-like/Quinoprotein amine dehydrogenase"/>
    <property type="match status" value="1"/>
</dbReference>
<keyword evidence="4" id="KW-1015">Disulfide bond</keyword>
<evidence type="ECO:0000259" key="8">
    <source>
        <dbReference type="PROSITE" id="PS51004"/>
    </source>
</evidence>
<protein>
    <submittedName>
        <fullName evidence="9">Uncharacterized protein</fullName>
    </submittedName>
</protein>
<evidence type="ECO:0000256" key="5">
    <source>
        <dbReference type="ARBA" id="ARBA00023180"/>
    </source>
</evidence>
<dbReference type="Gene3D" id="3.30.1680.10">
    <property type="entry name" value="ligand-binding face of the semaphorins, domain 2"/>
    <property type="match status" value="1"/>
</dbReference>
<dbReference type="GO" id="GO:0007411">
    <property type="term" value="P:axon guidance"/>
    <property type="evidence" value="ECO:0007669"/>
    <property type="project" value="TreeGrafter"/>
</dbReference>
<proteinExistence type="inferred from homology"/>
<dbReference type="InterPro" id="IPR027231">
    <property type="entry name" value="Semaphorin"/>
</dbReference>
<comment type="caution">
    <text evidence="9">The sequence shown here is derived from an EMBL/GenBank/DDBJ whole genome shotgun (WGS) entry which is preliminary data.</text>
</comment>